<evidence type="ECO:0000313" key="5">
    <source>
        <dbReference type="EMBL" id="MBC5621331.1"/>
    </source>
</evidence>
<dbReference type="Gene3D" id="3.30.450.20">
    <property type="entry name" value="PAS domain"/>
    <property type="match status" value="1"/>
</dbReference>
<dbReference type="Pfam" id="PF00196">
    <property type="entry name" value="GerE"/>
    <property type="match status" value="1"/>
</dbReference>
<gene>
    <name evidence="5" type="ORF">H8S64_09495</name>
</gene>
<reference evidence="5 6" key="1">
    <citation type="submission" date="2020-08" db="EMBL/GenBank/DDBJ databases">
        <title>Genome public.</title>
        <authorList>
            <person name="Liu C."/>
            <person name="Sun Q."/>
        </authorList>
    </citation>
    <scope>NUCLEOTIDE SEQUENCE [LARGE SCALE GENOMIC DNA]</scope>
    <source>
        <strain evidence="5 6">NSJ-56</strain>
    </source>
</reference>
<protein>
    <submittedName>
        <fullName evidence="5">Helix-turn-helix transcriptional regulator</fullName>
    </submittedName>
</protein>
<dbReference type="InterPro" id="IPR000792">
    <property type="entry name" value="Tscrpt_reg_LuxR_C"/>
</dbReference>
<sequence>MDNLQKEYLELLKSQHFDKEELDYDILDKHISVLSKSTVFSGSAVSIFDMYKKCHVYESSYHKELFKNSNGEYTSVQIHPDDYEQVLKNGIAAMKHIFMHNKYTKYSKLIREYRTLINGKYKRITEQIQILEIDKRGNIWLSLSIVDISLNQSPFSKVNSQLVNFKTGDIFSPLDKYFDKDTILSQREIEILKWIERGKLSKEIAEYLNISIHTVNTHRQRILEKLNVNNSIEAIKYAQTLGLLDT</sequence>
<dbReference type="Proteomes" id="UP000646484">
    <property type="component" value="Unassembled WGS sequence"/>
</dbReference>
<dbReference type="RefSeq" id="WP_099291742.1">
    <property type="nucleotide sequence ID" value="NZ_JACOOH010000004.1"/>
</dbReference>
<dbReference type="PROSITE" id="PS50043">
    <property type="entry name" value="HTH_LUXR_2"/>
    <property type="match status" value="1"/>
</dbReference>
<name>A0ABR7D081_9BACT</name>
<keyword evidence="2" id="KW-0238">DNA-binding</keyword>
<dbReference type="PROSITE" id="PS00622">
    <property type="entry name" value="HTH_LUXR_1"/>
    <property type="match status" value="1"/>
</dbReference>
<dbReference type="CDD" id="cd06170">
    <property type="entry name" value="LuxR_C_like"/>
    <property type="match status" value="1"/>
</dbReference>
<dbReference type="InterPro" id="IPR016032">
    <property type="entry name" value="Sig_transdc_resp-reg_C-effctor"/>
</dbReference>
<evidence type="ECO:0000313" key="6">
    <source>
        <dbReference type="Proteomes" id="UP000646484"/>
    </source>
</evidence>
<accession>A0ABR7D081</accession>
<dbReference type="PANTHER" id="PTHR44688">
    <property type="entry name" value="DNA-BINDING TRANSCRIPTIONAL ACTIVATOR DEVR_DOSR"/>
    <property type="match status" value="1"/>
</dbReference>
<keyword evidence="3" id="KW-0804">Transcription</keyword>
<dbReference type="InterPro" id="IPR036388">
    <property type="entry name" value="WH-like_DNA-bd_sf"/>
</dbReference>
<keyword evidence="6" id="KW-1185">Reference proteome</keyword>
<keyword evidence="1" id="KW-0805">Transcription regulation</keyword>
<dbReference type="EMBL" id="JACOOH010000004">
    <property type="protein sequence ID" value="MBC5621331.1"/>
    <property type="molecule type" value="Genomic_DNA"/>
</dbReference>
<dbReference type="PANTHER" id="PTHR44688:SF16">
    <property type="entry name" value="DNA-BINDING TRANSCRIPTIONAL ACTIVATOR DEVR_DOSR"/>
    <property type="match status" value="1"/>
</dbReference>
<evidence type="ECO:0000259" key="4">
    <source>
        <dbReference type="PROSITE" id="PS50043"/>
    </source>
</evidence>
<dbReference type="Gene3D" id="1.10.10.10">
    <property type="entry name" value="Winged helix-like DNA-binding domain superfamily/Winged helix DNA-binding domain"/>
    <property type="match status" value="1"/>
</dbReference>
<evidence type="ECO:0000256" key="1">
    <source>
        <dbReference type="ARBA" id="ARBA00023015"/>
    </source>
</evidence>
<dbReference type="PRINTS" id="PR00038">
    <property type="entry name" value="HTHLUXR"/>
</dbReference>
<dbReference type="SMART" id="SM00421">
    <property type="entry name" value="HTH_LUXR"/>
    <property type="match status" value="1"/>
</dbReference>
<comment type="caution">
    <text evidence="5">The sequence shown here is derived from an EMBL/GenBank/DDBJ whole genome shotgun (WGS) entry which is preliminary data.</text>
</comment>
<dbReference type="SUPFAM" id="SSF46894">
    <property type="entry name" value="C-terminal effector domain of the bipartite response regulators"/>
    <property type="match status" value="1"/>
</dbReference>
<feature type="domain" description="HTH luxR-type" evidence="4">
    <location>
        <begin position="177"/>
        <end position="242"/>
    </location>
</feature>
<organism evidence="5 6">
    <name type="scientific">Butyricimonas hominis</name>
    <dbReference type="NCBI Taxonomy" id="2763032"/>
    <lineage>
        <taxon>Bacteria</taxon>
        <taxon>Pseudomonadati</taxon>
        <taxon>Bacteroidota</taxon>
        <taxon>Bacteroidia</taxon>
        <taxon>Bacteroidales</taxon>
        <taxon>Odoribacteraceae</taxon>
        <taxon>Butyricimonas</taxon>
    </lineage>
</organism>
<evidence type="ECO:0000256" key="3">
    <source>
        <dbReference type="ARBA" id="ARBA00023163"/>
    </source>
</evidence>
<proteinExistence type="predicted"/>
<evidence type="ECO:0000256" key="2">
    <source>
        <dbReference type="ARBA" id="ARBA00023125"/>
    </source>
</evidence>